<feature type="non-terminal residue" evidence="1">
    <location>
        <position position="1"/>
    </location>
</feature>
<comment type="caution">
    <text evidence="1">The sequence shown here is derived from an EMBL/GenBank/DDBJ whole genome shotgun (WGS) entry which is preliminary data.</text>
</comment>
<feature type="non-terminal residue" evidence="1">
    <location>
        <position position="148"/>
    </location>
</feature>
<dbReference type="SUPFAM" id="SSF49299">
    <property type="entry name" value="PKD domain"/>
    <property type="match status" value="1"/>
</dbReference>
<accession>A0A2M6W4L1</accession>
<sequence>THTYSKAAIYNPTFTVTDNQGLSAKTSLSVNVGEVACVKEGESLGAVYPGNISQCCVGLVAYVPYVPFGIVGTGGTCVKPSITVLSPNGGEMWGIGSTQTIKWNTTGYDSNANVQLGIYDIRYNTEGGAYPENNIVFSTKNTGSYTWT</sequence>
<evidence type="ECO:0000313" key="1">
    <source>
        <dbReference type="EMBL" id="PIT87744.1"/>
    </source>
</evidence>
<organism evidence="1 2">
    <name type="scientific">Candidatus Magasanikbacteria bacterium CG10_big_fil_rev_8_21_14_0_10_40_10</name>
    <dbReference type="NCBI Taxonomy" id="1974648"/>
    <lineage>
        <taxon>Bacteria</taxon>
        <taxon>Candidatus Magasanikiibacteriota</taxon>
    </lineage>
</organism>
<reference evidence="2" key="1">
    <citation type="submission" date="2017-09" db="EMBL/GenBank/DDBJ databases">
        <title>Depth-based differentiation of microbial function through sediment-hosted aquifers and enrichment of novel symbionts in the deep terrestrial subsurface.</title>
        <authorList>
            <person name="Probst A.J."/>
            <person name="Ladd B."/>
            <person name="Jarett J.K."/>
            <person name="Geller-Mcgrath D.E."/>
            <person name="Sieber C.M.K."/>
            <person name="Emerson J.B."/>
            <person name="Anantharaman K."/>
            <person name="Thomas B.C."/>
            <person name="Malmstrom R."/>
            <person name="Stieglmeier M."/>
            <person name="Klingl A."/>
            <person name="Woyke T."/>
            <person name="Ryan C.M."/>
            <person name="Banfield J.F."/>
        </authorList>
    </citation>
    <scope>NUCLEOTIDE SEQUENCE [LARGE SCALE GENOMIC DNA]</scope>
</reference>
<protein>
    <submittedName>
        <fullName evidence="1">Uncharacterized protein</fullName>
    </submittedName>
</protein>
<dbReference type="InterPro" id="IPR035986">
    <property type="entry name" value="PKD_dom_sf"/>
</dbReference>
<name>A0A2M6W4L1_9BACT</name>
<dbReference type="Proteomes" id="UP000231183">
    <property type="component" value="Unassembled WGS sequence"/>
</dbReference>
<dbReference type="AlphaFoldDB" id="A0A2M6W4L1"/>
<evidence type="ECO:0000313" key="2">
    <source>
        <dbReference type="Proteomes" id="UP000231183"/>
    </source>
</evidence>
<proteinExistence type="predicted"/>
<dbReference type="EMBL" id="PFBX01000008">
    <property type="protein sequence ID" value="PIT87744.1"/>
    <property type="molecule type" value="Genomic_DNA"/>
</dbReference>
<gene>
    <name evidence="1" type="ORF">COU31_01205</name>
</gene>